<feature type="signal peptide" evidence="1">
    <location>
        <begin position="1"/>
        <end position="18"/>
    </location>
</feature>
<proteinExistence type="predicted"/>
<comment type="caution">
    <text evidence="3">The sequence shown here is derived from an EMBL/GenBank/DDBJ whole genome shotgun (WGS) entry which is preliminary data.</text>
</comment>
<evidence type="ECO:0000313" key="3">
    <source>
        <dbReference type="EMBL" id="OLF06596.1"/>
    </source>
</evidence>
<dbReference type="STRING" id="1912961.BU204_36295"/>
<dbReference type="PANTHER" id="PTHR45901:SF3">
    <property type="entry name" value="LIPOXYGENASE HOMOLOGY DOMAIN-CONTAINING PROTEIN 1"/>
    <property type="match status" value="1"/>
</dbReference>
<dbReference type="PANTHER" id="PTHR45901">
    <property type="entry name" value="PROTEIN CBG12474"/>
    <property type="match status" value="1"/>
</dbReference>
<evidence type="ECO:0000256" key="1">
    <source>
        <dbReference type="SAM" id="SignalP"/>
    </source>
</evidence>
<keyword evidence="4" id="KW-1185">Reference proteome</keyword>
<dbReference type="PROSITE" id="PS50095">
    <property type="entry name" value="PLAT"/>
    <property type="match status" value="1"/>
</dbReference>
<reference evidence="3 4" key="1">
    <citation type="submission" date="2016-12" db="EMBL/GenBank/DDBJ databases">
        <title>The draft genome sequence of Actinophytocola sp. 11-183.</title>
        <authorList>
            <person name="Wang W."/>
            <person name="Yuan L."/>
        </authorList>
    </citation>
    <scope>NUCLEOTIDE SEQUENCE [LARGE SCALE GENOMIC DNA]</scope>
    <source>
        <strain evidence="3 4">11-183</strain>
    </source>
</reference>
<feature type="domain" description="PLAT" evidence="2">
    <location>
        <begin position="32"/>
        <end position="141"/>
    </location>
</feature>
<sequence>MALLAGAALFLGASTAGAAPLAAEPVTPRAPVLYRIAITTSDVEDAGTDSTVQIRLCGTLRCTPARDIADPNKDDRERGQTDIHYREWEDVGTLTQCRIWQEDDGSWWHLQSIEVVYKGQRALCPFDDWVDRETWEGMYVA</sequence>
<dbReference type="InterPro" id="IPR001024">
    <property type="entry name" value="PLAT/LH2_dom"/>
</dbReference>
<gene>
    <name evidence="3" type="ORF">BU204_36295</name>
</gene>
<accession>A0A1Q8BWX9</accession>
<dbReference type="Gene3D" id="2.40.180.10">
    <property type="entry name" value="Catalase core domain"/>
    <property type="match status" value="1"/>
</dbReference>
<evidence type="ECO:0000313" key="4">
    <source>
        <dbReference type="Proteomes" id="UP000185596"/>
    </source>
</evidence>
<dbReference type="Proteomes" id="UP000185596">
    <property type="component" value="Unassembled WGS sequence"/>
</dbReference>
<name>A0A1Q8BWX9_9PSEU</name>
<keyword evidence="1" id="KW-0732">Signal</keyword>
<organism evidence="3 4">
    <name type="scientific">Actinophytocola xanthii</name>
    <dbReference type="NCBI Taxonomy" id="1912961"/>
    <lineage>
        <taxon>Bacteria</taxon>
        <taxon>Bacillati</taxon>
        <taxon>Actinomycetota</taxon>
        <taxon>Actinomycetes</taxon>
        <taxon>Pseudonocardiales</taxon>
        <taxon>Pseudonocardiaceae</taxon>
    </lineage>
</organism>
<dbReference type="SUPFAM" id="SSF49723">
    <property type="entry name" value="Lipase/lipooxygenase domain (PLAT/LH2 domain)"/>
    <property type="match status" value="1"/>
</dbReference>
<dbReference type="InterPro" id="IPR052970">
    <property type="entry name" value="Inner_ear_hair_cell_LOXHD"/>
</dbReference>
<dbReference type="AlphaFoldDB" id="A0A1Q8BWX9"/>
<dbReference type="Pfam" id="PF01477">
    <property type="entry name" value="PLAT"/>
    <property type="match status" value="1"/>
</dbReference>
<dbReference type="EMBL" id="MSIE01000119">
    <property type="protein sequence ID" value="OLF06596.1"/>
    <property type="molecule type" value="Genomic_DNA"/>
</dbReference>
<protein>
    <recommendedName>
        <fullName evidence="2">PLAT domain-containing protein</fullName>
    </recommendedName>
</protein>
<feature type="chain" id="PRO_5012435063" description="PLAT domain-containing protein" evidence="1">
    <location>
        <begin position="19"/>
        <end position="141"/>
    </location>
</feature>
<dbReference type="InterPro" id="IPR036392">
    <property type="entry name" value="PLAT/LH2_dom_sf"/>
</dbReference>
<evidence type="ECO:0000259" key="2">
    <source>
        <dbReference type="PROSITE" id="PS50095"/>
    </source>
</evidence>